<sequence length="239" mass="26932">MSYIEICTRVLGVYLRTTVKLLSPMSQIIWIARHANRIDFVNPDWFLTAEKRYDPPLSDDGMVQAEQLAKRLKGEKISQIFASPFLRTVQTANAIAEKLDLPIKLETGLSEWLNPEWMTEEPERLSTLALAALFPRIDTSYTSRIAAQYPETHEKVRERSGQTARCLASEFYPNDILLVAHGASVLGAAMGLVGEIAKTEVKATLCSLVKVVRQESEWLLELKGDTSHLSKIEEVVRFI</sequence>
<evidence type="ECO:0000313" key="2">
    <source>
        <dbReference type="Proteomes" id="UP000010474"/>
    </source>
</evidence>
<dbReference type="InterPro" id="IPR029033">
    <property type="entry name" value="His_PPase_superfam"/>
</dbReference>
<dbReference type="Pfam" id="PF00300">
    <property type="entry name" value="His_Phos_1"/>
    <property type="match status" value="1"/>
</dbReference>
<dbReference type="EMBL" id="CP003659">
    <property type="protein sequence ID" value="AFZ56983.1"/>
    <property type="molecule type" value="Genomic_DNA"/>
</dbReference>
<keyword evidence="2" id="KW-1185">Reference proteome</keyword>
<proteinExistence type="predicted"/>
<dbReference type="Proteomes" id="UP000010474">
    <property type="component" value="Chromosome"/>
</dbReference>
<reference evidence="2" key="1">
    <citation type="journal article" date="2013" name="Proc. Natl. Acad. Sci. U.S.A.">
        <title>Improving the coverage of the cyanobacterial phylum using diversity-driven genome sequencing.</title>
        <authorList>
            <person name="Shih P.M."/>
            <person name="Wu D."/>
            <person name="Latifi A."/>
            <person name="Axen S.D."/>
            <person name="Fewer D.P."/>
            <person name="Talla E."/>
            <person name="Calteau A."/>
            <person name="Cai F."/>
            <person name="Tandeau de Marsac N."/>
            <person name="Rippka R."/>
            <person name="Herdman M."/>
            <person name="Sivonen K."/>
            <person name="Coursin T."/>
            <person name="Laurent T."/>
            <person name="Goodwin L."/>
            <person name="Nolan M."/>
            <person name="Davenport K.W."/>
            <person name="Han C.S."/>
            <person name="Rubin E.M."/>
            <person name="Eisen J.A."/>
            <person name="Woyke T."/>
            <person name="Gugger M."/>
            <person name="Kerfeld C.A."/>
        </authorList>
    </citation>
    <scope>NUCLEOTIDE SEQUENCE [LARGE SCALE GENOMIC DNA]</scope>
    <source>
        <strain evidence="2">ATCC 27899 / PCC 7122</strain>
    </source>
</reference>
<dbReference type="PATRIC" id="fig|272123.3.peg.1608"/>
<dbReference type="HOGENOM" id="CLU_042838_0_1_3"/>
<evidence type="ECO:0000313" key="1">
    <source>
        <dbReference type="EMBL" id="AFZ56983.1"/>
    </source>
</evidence>
<dbReference type="CDD" id="cd07067">
    <property type="entry name" value="HP_PGM_like"/>
    <property type="match status" value="1"/>
</dbReference>
<protein>
    <submittedName>
        <fullName evidence="1">Phosphoglycerate mutase</fullName>
    </submittedName>
</protein>
<dbReference type="KEGG" id="acy:Anacy_1474"/>
<dbReference type="InterPro" id="IPR051710">
    <property type="entry name" value="Phosphatase_SH3-domain"/>
</dbReference>
<dbReference type="AlphaFoldDB" id="K9ZCN7"/>
<gene>
    <name evidence="1" type="ordered locus">Anacy_1474</name>
</gene>
<dbReference type="InterPro" id="IPR013078">
    <property type="entry name" value="His_Pase_superF_clade-1"/>
</dbReference>
<dbReference type="STRING" id="272123.Anacy_1474"/>
<dbReference type="PANTHER" id="PTHR16469">
    <property type="entry name" value="UBIQUITIN-ASSOCIATED AND SH3 DOMAIN-CONTAINING BA-RELATED"/>
    <property type="match status" value="1"/>
</dbReference>
<dbReference type="PANTHER" id="PTHR16469:SF27">
    <property type="entry name" value="UBIQUITIN-ASSOCIATED AND SH3 DOMAIN-CONTAINING BA-RELATED"/>
    <property type="match status" value="1"/>
</dbReference>
<dbReference type="Gene3D" id="3.40.50.1240">
    <property type="entry name" value="Phosphoglycerate mutase-like"/>
    <property type="match status" value="1"/>
</dbReference>
<organism evidence="1 2">
    <name type="scientific">Anabaena cylindrica (strain ATCC 27899 / PCC 7122)</name>
    <dbReference type="NCBI Taxonomy" id="272123"/>
    <lineage>
        <taxon>Bacteria</taxon>
        <taxon>Bacillati</taxon>
        <taxon>Cyanobacteriota</taxon>
        <taxon>Cyanophyceae</taxon>
        <taxon>Nostocales</taxon>
        <taxon>Nostocaceae</taxon>
        <taxon>Anabaena</taxon>
    </lineage>
</organism>
<dbReference type="SMART" id="SM00855">
    <property type="entry name" value="PGAM"/>
    <property type="match status" value="1"/>
</dbReference>
<accession>K9ZCN7</accession>
<name>K9ZCN7_ANACC</name>
<dbReference type="eggNOG" id="COG0406">
    <property type="taxonomic scope" value="Bacteria"/>
</dbReference>
<dbReference type="SUPFAM" id="SSF53254">
    <property type="entry name" value="Phosphoglycerate mutase-like"/>
    <property type="match status" value="1"/>
</dbReference>